<proteinExistence type="predicted"/>
<accession>A0A425XWI6</accession>
<sequence length="70" mass="7701">SSFKPQSKLVKQLVYNKTGKSIKAEMATRLPASAITNQLTVTVLLSCVGDLKCCPFKPLGSKPHKFVYIF</sequence>
<evidence type="ECO:0000313" key="2">
    <source>
        <dbReference type="Proteomes" id="UP000285794"/>
    </source>
</evidence>
<feature type="non-terminal residue" evidence="1">
    <location>
        <position position="1"/>
    </location>
</feature>
<organism evidence="1 2">
    <name type="scientific">Ancylomarina euxinus</name>
    <dbReference type="NCBI Taxonomy" id="2283627"/>
    <lineage>
        <taxon>Bacteria</taxon>
        <taxon>Pseudomonadati</taxon>
        <taxon>Bacteroidota</taxon>
        <taxon>Bacteroidia</taxon>
        <taxon>Marinilabiliales</taxon>
        <taxon>Marinifilaceae</taxon>
        <taxon>Ancylomarina</taxon>
    </lineage>
</organism>
<dbReference type="EMBL" id="QQWG01000031">
    <property type="protein sequence ID" value="RRG19005.1"/>
    <property type="molecule type" value="Genomic_DNA"/>
</dbReference>
<dbReference type="RefSeq" id="WP_225423413.1">
    <property type="nucleotide sequence ID" value="NZ_JAPXVP010000028.1"/>
</dbReference>
<dbReference type="Proteomes" id="UP000285794">
    <property type="component" value="Unassembled WGS sequence"/>
</dbReference>
<keyword evidence="2" id="KW-1185">Reference proteome</keyword>
<name>A0A425XWI6_9BACT</name>
<dbReference type="AlphaFoldDB" id="A0A425XWI6"/>
<evidence type="ECO:0000313" key="1">
    <source>
        <dbReference type="EMBL" id="RRG19005.1"/>
    </source>
</evidence>
<gene>
    <name evidence="1" type="ORF">DWB61_17250</name>
</gene>
<protein>
    <submittedName>
        <fullName evidence="1">Uncharacterized protein</fullName>
    </submittedName>
</protein>
<comment type="caution">
    <text evidence="1">The sequence shown here is derived from an EMBL/GenBank/DDBJ whole genome shotgun (WGS) entry which is preliminary data.</text>
</comment>
<reference evidence="1 2" key="1">
    <citation type="submission" date="2018-07" db="EMBL/GenBank/DDBJ databases">
        <title>Draft genome sequence of Ancylomarina sp. M1P.</title>
        <authorList>
            <person name="Yadav S."/>
            <person name="Villanueva L."/>
            <person name="Damste J.S.S."/>
        </authorList>
    </citation>
    <scope>NUCLEOTIDE SEQUENCE [LARGE SCALE GENOMIC DNA]</scope>
    <source>
        <strain evidence="1 2">M1P</strain>
    </source>
</reference>